<feature type="region of interest" description="Disordered" evidence="1">
    <location>
        <begin position="54"/>
        <end position="74"/>
    </location>
</feature>
<dbReference type="Proteomes" id="UP001432011">
    <property type="component" value="Chromosome"/>
</dbReference>
<dbReference type="EMBL" id="CP108085">
    <property type="protein sequence ID" value="WUP77366.1"/>
    <property type="molecule type" value="Genomic_DNA"/>
</dbReference>
<gene>
    <name evidence="2" type="ORF">OG913_10250</name>
</gene>
<accession>A0ABZ1SXD9</accession>
<evidence type="ECO:0000313" key="3">
    <source>
        <dbReference type="Proteomes" id="UP001432011"/>
    </source>
</evidence>
<evidence type="ECO:0000256" key="1">
    <source>
        <dbReference type="SAM" id="MobiDB-lite"/>
    </source>
</evidence>
<dbReference type="PROSITE" id="PS51257">
    <property type="entry name" value="PROKAR_LIPOPROTEIN"/>
    <property type="match status" value="1"/>
</dbReference>
<keyword evidence="3" id="KW-1185">Reference proteome</keyword>
<organism evidence="2 3">
    <name type="scientific">Microbispora hainanensis</name>
    <dbReference type="NCBI Taxonomy" id="568844"/>
    <lineage>
        <taxon>Bacteria</taxon>
        <taxon>Bacillati</taxon>
        <taxon>Actinomycetota</taxon>
        <taxon>Actinomycetes</taxon>
        <taxon>Streptosporangiales</taxon>
        <taxon>Streptosporangiaceae</taxon>
        <taxon>Microbispora</taxon>
    </lineage>
</organism>
<reference evidence="2" key="1">
    <citation type="submission" date="2022-10" db="EMBL/GenBank/DDBJ databases">
        <title>The complete genomes of actinobacterial strains from the NBC collection.</title>
        <authorList>
            <person name="Joergensen T.S."/>
            <person name="Alvarez Arevalo M."/>
            <person name="Sterndorff E.B."/>
            <person name="Faurdal D."/>
            <person name="Vuksanovic O."/>
            <person name="Mourched A.-S."/>
            <person name="Charusanti P."/>
            <person name="Shaw S."/>
            <person name="Blin K."/>
            <person name="Weber T."/>
        </authorList>
    </citation>
    <scope>NUCLEOTIDE SEQUENCE</scope>
    <source>
        <strain evidence="2">NBC_00254</strain>
    </source>
</reference>
<proteinExistence type="predicted"/>
<protein>
    <submittedName>
        <fullName evidence="2">Uncharacterized protein</fullName>
    </submittedName>
</protein>
<name>A0ABZ1SXD9_9ACTN</name>
<dbReference type="RefSeq" id="WP_142648365.1">
    <property type="nucleotide sequence ID" value="NZ_CP108085.1"/>
</dbReference>
<sequence>MSAVLRKDTPIACSPSLSFTRTGGAAVVYGSISCDAGVACRPGSCQASAHSQAYSTSGYGDHASQTTPVHAVTC</sequence>
<feature type="compositionally biased region" description="Polar residues" evidence="1">
    <location>
        <begin position="54"/>
        <end position="68"/>
    </location>
</feature>
<evidence type="ECO:0000313" key="2">
    <source>
        <dbReference type="EMBL" id="WUP77366.1"/>
    </source>
</evidence>